<feature type="compositionally biased region" description="Polar residues" evidence="3">
    <location>
        <begin position="46"/>
        <end position="56"/>
    </location>
</feature>
<sequence>MHTLSSCDFEALNRVLDFLRLHPSEIHRDEFNGLRAFLTSLGATLPPSTYEPNTTAGPEANEEDTASEPDEELWKLEDVADDGIPAGSGDPSPEQEEKAMELKAAAADCAADGRLDEAVDLLAQALRLVPGKAMYWSQRASYLLECKRPGAALRDANRALSLNPENVRALRVRGTVNRHLGKWEDALKDLSEAQTVDYDEKTDALLRLVQEKANARRQSRRRKEEEREAKRQEALRRQREMEMQREEEEERRQNQRQAPPSGGFPGGFPGGMPGGFPGGMSGGMEEIMKDPEILEAMRNPEIASKFSTLMQNPMAALGMMSDPQMGPLLQKVMSKVMGGGFPGAGMPGSGFPGGGMSGQGFASSPDATPGTTNSAPPKGPLHDPDELD</sequence>
<evidence type="ECO:0000256" key="3">
    <source>
        <dbReference type="SAM" id="MobiDB-lite"/>
    </source>
</evidence>
<feature type="region of interest" description="Disordered" evidence="3">
    <location>
        <begin position="212"/>
        <end position="285"/>
    </location>
</feature>
<proteinExistence type="predicted"/>
<comment type="caution">
    <text evidence="5">The sequence shown here is derived from an EMBL/GenBank/DDBJ whole genome shotgun (WGS) entry which is preliminary data.</text>
</comment>
<dbReference type="EMBL" id="CZPT02000032">
    <property type="protein sequence ID" value="SCU64296.1"/>
    <property type="molecule type" value="Genomic_DNA"/>
</dbReference>
<keyword evidence="1" id="KW-0677">Repeat</keyword>
<dbReference type="PANTHER" id="PTHR45883">
    <property type="entry name" value="HSC70-INTERACTING PROTEIN"/>
    <property type="match status" value="1"/>
</dbReference>
<dbReference type="SUPFAM" id="SSF48452">
    <property type="entry name" value="TPR-like"/>
    <property type="match status" value="1"/>
</dbReference>
<dbReference type="InterPro" id="IPR041243">
    <property type="entry name" value="STI1/HOP_DP"/>
</dbReference>
<feature type="compositionally biased region" description="Gly residues" evidence="3">
    <location>
        <begin position="263"/>
        <end position="282"/>
    </location>
</feature>
<evidence type="ECO:0000313" key="5">
    <source>
        <dbReference type="EMBL" id="SCU64296.1"/>
    </source>
</evidence>
<dbReference type="PANTHER" id="PTHR45883:SF2">
    <property type="entry name" value="HSC70-INTERACTING PROTEIN"/>
    <property type="match status" value="1"/>
</dbReference>
<feature type="region of interest" description="Disordered" evidence="3">
    <location>
        <begin position="346"/>
        <end position="388"/>
    </location>
</feature>
<protein>
    <submittedName>
        <fullName evidence="5">Hsc70-interacting protein (Hip), putative</fullName>
    </submittedName>
</protein>
<dbReference type="AlphaFoldDB" id="A0A1G4HYC6"/>
<dbReference type="GeneID" id="92380990"/>
<dbReference type="SMART" id="SM00028">
    <property type="entry name" value="TPR"/>
    <property type="match status" value="3"/>
</dbReference>
<organism evidence="5 6">
    <name type="scientific">Trypanosoma equiperdum</name>
    <dbReference type="NCBI Taxonomy" id="5694"/>
    <lineage>
        <taxon>Eukaryota</taxon>
        <taxon>Discoba</taxon>
        <taxon>Euglenozoa</taxon>
        <taxon>Kinetoplastea</taxon>
        <taxon>Metakinetoplastina</taxon>
        <taxon>Trypanosomatida</taxon>
        <taxon>Trypanosomatidae</taxon>
        <taxon>Trypanosoma</taxon>
    </lineage>
</organism>
<feature type="domain" description="STI1/HOP DP" evidence="4">
    <location>
        <begin position="283"/>
        <end position="334"/>
    </location>
</feature>
<dbReference type="RefSeq" id="XP_067076078.1">
    <property type="nucleotide sequence ID" value="XM_067219977.1"/>
</dbReference>
<feature type="compositionally biased region" description="Basic and acidic residues" evidence="3">
    <location>
        <begin position="222"/>
        <end position="244"/>
    </location>
</feature>
<dbReference type="VEuPathDB" id="TriTrypDB:TEOVI_000705600"/>
<evidence type="ECO:0000256" key="1">
    <source>
        <dbReference type="ARBA" id="ARBA00022737"/>
    </source>
</evidence>
<feature type="compositionally biased region" description="Gly residues" evidence="3">
    <location>
        <begin position="346"/>
        <end position="358"/>
    </location>
</feature>
<accession>A0A1G4HYC6</accession>
<name>A0A1G4HYC6_TRYEQ</name>
<keyword evidence="2" id="KW-0802">TPR repeat</keyword>
<dbReference type="FunFam" id="1.25.40.10:FF:002618">
    <property type="entry name" value="Hsc70-interacting protein (Hip), putative"/>
    <property type="match status" value="1"/>
</dbReference>
<keyword evidence="6" id="KW-1185">Reference proteome</keyword>
<dbReference type="InterPro" id="IPR011990">
    <property type="entry name" value="TPR-like_helical_dom_sf"/>
</dbReference>
<gene>
    <name evidence="5" type="ORF">TEOVI_000705600</name>
</gene>
<feature type="compositionally biased region" description="Polar residues" evidence="3">
    <location>
        <begin position="365"/>
        <end position="375"/>
    </location>
</feature>
<evidence type="ECO:0000256" key="2">
    <source>
        <dbReference type="ARBA" id="ARBA00022803"/>
    </source>
</evidence>
<dbReference type="Gene3D" id="1.25.40.10">
    <property type="entry name" value="Tetratricopeptide repeat domain"/>
    <property type="match status" value="1"/>
</dbReference>
<dbReference type="Proteomes" id="UP000195570">
    <property type="component" value="Unassembled WGS sequence"/>
</dbReference>
<dbReference type="InterPro" id="IPR019734">
    <property type="entry name" value="TPR_rpt"/>
</dbReference>
<feature type="region of interest" description="Disordered" evidence="3">
    <location>
        <begin position="45"/>
        <end position="70"/>
    </location>
</feature>
<dbReference type="GO" id="GO:0030544">
    <property type="term" value="F:Hsp70 protein binding"/>
    <property type="evidence" value="ECO:0007669"/>
    <property type="project" value="TreeGrafter"/>
</dbReference>
<dbReference type="Gene3D" id="1.10.260.100">
    <property type="match status" value="1"/>
</dbReference>
<evidence type="ECO:0000259" key="4">
    <source>
        <dbReference type="Pfam" id="PF17830"/>
    </source>
</evidence>
<feature type="compositionally biased region" description="Acidic residues" evidence="3">
    <location>
        <begin position="60"/>
        <end position="70"/>
    </location>
</feature>
<dbReference type="Pfam" id="PF17830">
    <property type="entry name" value="STI1-HOP_DP"/>
    <property type="match status" value="1"/>
</dbReference>
<evidence type="ECO:0000313" key="6">
    <source>
        <dbReference type="Proteomes" id="UP000195570"/>
    </source>
</evidence>
<reference evidence="5" key="1">
    <citation type="submission" date="2016-09" db="EMBL/GenBank/DDBJ databases">
        <authorList>
            <person name="Hebert L."/>
            <person name="Moumen B."/>
        </authorList>
    </citation>
    <scope>NUCLEOTIDE SEQUENCE [LARGE SCALE GENOMIC DNA]</scope>
    <source>
        <strain evidence="5">OVI</strain>
    </source>
</reference>